<gene>
    <name evidence="1" type="ORF">APLA_LOCUS3547</name>
    <name evidence="2" type="ORF">APLA_LOCUS7291</name>
</gene>
<dbReference type="EMBL" id="CADEBD010000300">
    <property type="protein sequence ID" value="CAB3236199.1"/>
    <property type="molecule type" value="Genomic_DNA"/>
</dbReference>
<evidence type="ECO:0000313" key="4">
    <source>
        <dbReference type="Proteomes" id="UP000494256"/>
    </source>
</evidence>
<dbReference type="Proteomes" id="UP000494106">
    <property type="component" value="Unassembled WGS sequence"/>
</dbReference>
<accession>A0A8S0Z6C4</accession>
<dbReference type="AlphaFoldDB" id="A0A8S0Z6C4"/>
<organism evidence="1 3">
    <name type="scientific">Arctia plantaginis</name>
    <name type="common">Wood tiger moth</name>
    <name type="synonym">Phalaena plantaginis</name>
    <dbReference type="NCBI Taxonomy" id="874455"/>
    <lineage>
        <taxon>Eukaryota</taxon>
        <taxon>Metazoa</taxon>
        <taxon>Ecdysozoa</taxon>
        <taxon>Arthropoda</taxon>
        <taxon>Hexapoda</taxon>
        <taxon>Insecta</taxon>
        <taxon>Pterygota</taxon>
        <taxon>Neoptera</taxon>
        <taxon>Endopterygota</taxon>
        <taxon>Lepidoptera</taxon>
        <taxon>Glossata</taxon>
        <taxon>Ditrysia</taxon>
        <taxon>Noctuoidea</taxon>
        <taxon>Erebidae</taxon>
        <taxon>Arctiinae</taxon>
        <taxon>Arctia</taxon>
    </lineage>
</organism>
<keyword evidence="3" id="KW-1185">Reference proteome</keyword>
<comment type="caution">
    <text evidence="1">The sequence shown here is derived from an EMBL/GenBank/DDBJ whole genome shotgun (WGS) entry which is preliminary data.</text>
</comment>
<dbReference type="OrthoDB" id="7467285at2759"/>
<sequence length="81" mass="8831">MCASKTTAYTFRDIDMSRGAGEGGCATPLHWGRVQLTHRLQSHAALAHHSNIAHRSLGISALNCKRVRELHPAPTSTNRIS</sequence>
<evidence type="ECO:0000313" key="2">
    <source>
        <dbReference type="EMBL" id="CAB3236199.1"/>
    </source>
</evidence>
<reference evidence="3 4" key="1">
    <citation type="submission" date="2020-04" db="EMBL/GenBank/DDBJ databases">
        <authorList>
            <person name="Wallbank WR R."/>
            <person name="Pardo Diaz C."/>
            <person name="Kozak K."/>
            <person name="Martin S."/>
            <person name="Jiggins C."/>
            <person name="Moest M."/>
            <person name="Warren A I."/>
            <person name="Byers J.R.P. K."/>
            <person name="Montejo-Kovacevich G."/>
            <person name="Yen C E."/>
        </authorList>
    </citation>
    <scope>NUCLEOTIDE SEQUENCE [LARGE SCALE GENOMIC DNA]</scope>
</reference>
<dbReference type="Proteomes" id="UP000494256">
    <property type="component" value="Unassembled WGS sequence"/>
</dbReference>
<proteinExistence type="predicted"/>
<evidence type="ECO:0000313" key="3">
    <source>
        <dbReference type="Proteomes" id="UP000494106"/>
    </source>
</evidence>
<evidence type="ECO:0000313" key="1">
    <source>
        <dbReference type="EMBL" id="CAB3228297.1"/>
    </source>
</evidence>
<protein>
    <submittedName>
        <fullName evidence="1">Uncharacterized protein</fullName>
    </submittedName>
</protein>
<name>A0A8S0Z6C4_ARCPL</name>
<dbReference type="EMBL" id="CADEBC010000346">
    <property type="protein sequence ID" value="CAB3228297.1"/>
    <property type="molecule type" value="Genomic_DNA"/>
</dbReference>